<dbReference type="Gene3D" id="3.40.50.1820">
    <property type="entry name" value="alpha/beta hydrolase"/>
    <property type="match status" value="1"/>
</dbReference>
<comment type="caution">
    <text evidence="5">The sequence shown here is derived from an EMBL/GenBank/DDBJ whole genome shotgun (WGS) entry which is preliminary data.</text>
</comment>
<dbReference type="GeneID" id="34579986"/>
<evidence type="ECO:0000256" key="1">
    <source>
        <dbReference type="ARBA" id="ARBA00005964"/>
    </source>
</evidence>
<dbReference type="EMBL" id="LXJU01000021">
    <property type="protein sequence ID" value="OGE49406.1"/>
    <property type="molecule type" value="Genomic_DNA"/>
</dbReference>
<accession>A0A1F5L8M8</accession>
<dbReference type="EC" id="3.1.1.-" evidence="3"/>
<evidence type="ECO:0000256" key="3">
    <source>
        <dbReference type="RuleBase" id="RU361235"/>
    </source>
</evidence>
<dbReference type="OrthoDB" id="408631at2759"/>
<dbReference type="RefSeq" id="XP_022484857.1">
    <property type="nucleotide sequence ID" value="XM_022635252.1"/>
</dbReference>
<feature type="chain" id="PRO_5009363445" description="Carboxylic ester hydrolase" evidence="3">
    <location>
        <begin position="17"/>
        <end position="562"/>
    </location>
</feature>
<name>A0A1F5L8M8_PENAI</name>
<proteinExistence type="inferred from homology"/>
<dbReference type="PROSITE" id="PS00941">
    <property type="entry name" value="CARBOXYLESTERASE_B_2"/>
    <property type="match status" value="1"/>
</dbReference>
<feature type="domain" description="Carboxylesterase type B" evidence="4">
    <location>
        <begin position="38"/>
        <end position="554"/>
    </location>
</feature>
<dbReference type="GO" id="GO:0017000">
    <property type="term" value="P:antibiotic biosynthetic process"/>
    <property type="evidence" value="ECO:0007669"/>
    <property type="project" value="UniProtKB-ARBA"/>
</dbReference>
<dbReference type="InterPro" id="IPR002018">
    <property type="entry name" value="CarbesteraseB"/>
</dbReference>
<dbReference type="InterPro" id="IPR019819">
    <property type="entry name" value="Carboxylesterase_B_CS"/>
</dbReference>
<organism evidence="5 6">
    <name type="scientific">Penicillium arizonense</name>
    <dbReference type="NCBI Taxonomy" id="1835702"/>
    <lineage>
        <taxon>Eukaryota</taxon>
        <taxon>Fungi</taxon>
        <taxon>Dikarya</taxon>
        <taxon>Ascomycota</taxon>
        <taxon>Pezizomycotina</taxon>
        <taxon>Eurotiomycetes</taxon>
        <taxon>Eurotiomycetidae</taxon>
        <taxon>Eurotiales</taxon>
        <taxon>Aspergillaceae</taxon>
        <taxon>Penicillium</taxon>
    </lineage>
</organism>
<dbReference type="Proteomes" id="UP000177622">
    <property type="component" value="Unassembled WGS sequence"/>
</dbReference>
<keyword evidence="3" id="KW-0732">Signal</keyword>
<dbReference type="GO" id="GO:0072330">
    <property type="term" value="P:monocarboxylic acid biosynthetic process"/>
    <property type="evidence" value="ECO:0007669"/>
    <property type="project" value="UniProtKB-ARBA"/>
</dbReference>
<evidence type="ECO:0000313" key="5">
    <source>
        <dbReference type="EMBL" id="OGE49406.1"/>
    </source>
</evidence>
<keyword evidence="2 3" id="KW-0378">Hydrolase</keyword>
<dbReference type="SUPFAM" id="SSF53474">
    <property type="entry name" value="alpha/beta-Hydrolases"/>
    <property type="match status" value="1"/>
</dbReference>
<protein>
    <recommendedName>
        <fullName evidence="3">Carboxylic ester hydrolase</fullName>
        <ecNumber evidence="3">3.1.1.-</ecNumber>
    </recommendedName>
</protein>
<keyword evidence="6" id="KW-1185">Reference proteome</keyword>
<dbReference type="GO" id="GO:0016787">
    <property type="term" value="F:hydrolase activity"/>
    <property type="evidence" value="ECO:0007669"/>
    <property type="project" value="UniProtKB-KW"/>
</dbReference>
<feature type="signal peptide" evidence="3">
    <location>
        <begin position="1"/>
        <end position="16"/>
    </location>
</feature>
<comment type="similarity">
    <text evidence="1 3">Belongs to the type-B carboxylesterase/lipase family.</text>
</comment>
<dbReference type="STRING" id="1835702.A0A1F5L8M8"/>
<gene>
    <name evidence="5" type="ORF">PENARI_c021G09489</name>
</gene>
<dbReference type="PANTHER" id="PTHR11559">
    <property type="entry name" value="CARBOXYLESTERASE"/>
    <property type="match status" value="1"/>
</dbReference>
<evidence type="ECO:0000259" key="4">
    <source>
        <dbReference type="Pfam" id="PF00135"/>
    </source>
</evidence>
<reference evidence="5 6" key="1">
    <citation type="journal article" date="2016" name="Sci. Rep.">
        <title>Penicillium arizonense, a new, genome sequenced fungal species, reveals a high chemical diversity in secreted metabolites.</title>
        <authorList>
            <person name="Grijseels S."/>
            <person name="Nielsen J.C."/>
            <person name="Randelovic M."/>
            <person name="Nielsen J."/>
            <person name="Nielsen K.F."/>
            <person name="Workman M."/>
            <person name="Frisvad J.C."/>
        </authorList>
    </citation>
    <scope>NUCLEOTIDE SEQUENCE [LARGE SCALE GENOMIC DNA]</scope>
    <source>
        <strain evidence="5 6">CBS 141311</strain>
    </source>
</reference>
<evidence type="ECO:0000313" key="6">
    <source>
        <dbReference type="Proteomes" id="UP000177622"/>
    </source>
</evidence>
<evidence type="ECO:0000256" key="2">
    <source>
        <dbReference type="ARBA" id="ARBA00022801"/>
    </source>
</evidence>
<dbReference type="InterPro" id="IPR050309">
    <property type="entry name" value="Type-B_Carboxylest/Lipase"/>
</dbReference>
<dbReference type="InterPro" id="IPR029058">
    <property type="entry name" value="AB_hydrolase_fold"/>
</dbReference>
<dbReference type="AlphaFoldDB" id="A0A1F5L8M8"/>
<sequence>MVAVLSLLTLATAALAAKLPVVDLGYERHQAISFNSSHGLYNFSNIRYAAPPLGDLRFRAPVLPTQNREHIQNGSVGRVCPQALPLWDTQGAATFILSYLYNQTFTGSSNISSYEYKPAKQDPRTTEDCLFLDVVVPKKIFDRGQNKTSRPRKNLAPVLVWIYGGGYVAGEKSSSDASGLVQRSMAGGNEGIVFVSLNYRLGAFGWSGGDSIISNGTANAALHDQRFGLDWVYKNIHLFGGDATRVTVMGESAGGGSIMHQITAYGGTRGPVPFQQAIVQSPGWVPTISEEQQEDTLQQFLGYLNVSTIEEARKLSSDKLIAANAYQVATQSQWGTFTYGPTVDGSFVPALPGQLLLSGDFDHNLNIMVGHNADEGLLFTSPDSVNSTGLASQLTTLSPSIPANVTKFITEDLYPAVYNGSYGYTDSVARTALVISDLIFQCNTDYFNRAYYNQTYAYEFVVPPGLHGQDVAYTFYNNGSSSSGAVGALGGIANVTVALAMQDFFTSFAQHGVPKSHLAPPFKRHGERSQIMAIGNHTIQAMRDPTSNPRCEFWQTAPYYVA</sequence>
<dbReference type="Pfam" id="PF00135">
    <property type="entry name" value="COesterase"/>
    <property type="match status" value="1"/>
</dbReference>
<dbReference type="PROSITE" id="PS00122">
    <property type="entry name" value="CARBOXYLESTERASE_B_1"/>
    <property type="match status" value="1"/>
</dbReference>
<dbReference type="InterPro" id="IPR019826">
    <property type="entry name" value="Carboxylesterase_B_AS"/>
</dbReference>